<proteinExistence type="predicted"/>
<name>A0A7Y9RPK4_9ACTN</name>
<evidence type="ECO:0000313" key="2">
    <source>
        <dbReference type="EMBL" id="NYG54201.1"/>
    </source>
</evidence>
<keyword evidence="1" id="KW-0812">Transmembrane</keyword>
<dbReference type="EMBL" id="JACCAC010000001">
    <property type="protein sequence ID" value="NYG54201.1"/>
    <property type="molecule type" value="Genomic_DNA"/>
</dbReference>
<protein>
    <submittedName>
        <fullName evidence="2">Uncharacterized protein</fullName>
    </submittedName>
</protein>
<evidence type="ECO:0000256" key="1">
    <source>
        <dbReference type="SAM" id="Phobius"/>
    </source>
</evidence>
<comment type="caution">
    <text evidence="2">The sequence shown here is derived from an EMBL/GenBank/DDBJ whole genome shotgun (WGS) entry which is preliminary data.</text>
</comment>
<reference evidence="2 3" key="1">
    <citation type="submission" date="2020-07" db="EMBL/GenBank/DDBJ databases">
        <title>Sequencing the genomes of 1000 actinobacteria strains.</title>
        <authorList>
            <person name="Klenk H.-P."/>
        </authorList>
    </citation>
    <scope>NUCLEOTIDE SEQUENCE [LARGE SCALE GENOMIC DNA]</scope>
    <source>
        <strain evidence="2 3">DSM 24552</strain>
    </source>
</reference>
<dbReference type="Proteomes" id="UP000544110">
    <property type="component" value="Unassembled WGS sequence"/>
</dbReference>
<dbReference type="RefSeq" id="WP_179516872.1">
    <property type="nucleotide sequence ID" value="NZ_JACCAC010000001.1"/>
</dbReference>
<keyword evidence="3" id="KW-1185">Reference proteome</keyword>
<feature type="transmembrane region" description="Helical" evidence="1">
    <location>
        <begin position="6"/>
        <end position="26"/>
    </location>
</feature>
<keyword evidence="1" id="KW-1133">Transmembrane helix</keyword>
<evidence type="ECO:0000313" key="3">
    <source>
        <dbReference type="Proteomes" id="UP000544110"/>
    </source>
</evidence>
<accession>A0A7Y9RPK4</accession>
<dbReference type="AlphaFoldDB" id="A0A7Y9RPK4"/>
<keyword evidence="1" id="KW-0472">Membrane</keyword>
<organism evidence="2 3">
    <name type="scientific">Nocardioides perillae</name>
    <dbReference type="NCBI Taxonomy" id="1119534"/>
    <lineage>
        <taxon>Bacteria</taxon>
        <taxon>Bacillati</taxon>
        <taxon>Actinomycetota</taxon>
        <taxon>Actinomycetes</taxon>
        <taxon>Propionibacteriales</taxon>
        <taxon>Nocardioidaceae</taxon>
        <taxon>Nocardioides</taxon>
    </lineage>
</organism>
<sequence length="109" mass="11312">MSTAFLPAVFGALIVSGLIGMVYAMIPAPPKPPKPARTTTPFGRLGSWFVRLDRRTRMLMIGGAVAGLLVALVTGWVIAIVLVPAAIVGIPPSAPRAHAARSGTSRDVP</sequence>
<gene>
    <name evidence="2" type="ORF">BJ989_000505</name>
</gene>
<feature type="transmembrane region" description="Helical" evidence="1">
    <location>
        <begin position="59"/>
        <end position="87"/>
    </location>
</feature>